<name>A0A4R4Q731_9ACTN</name>
<keyword evidence="3" id="KW-1185">Reference proteome</keyword>
<evidence type="ECO:0000313" key="2">
    <source>
        <dbReference type="EMBL" id="TDC30987.1"/>
    </source>
</evidence>
<organism evidence="2 3">
    <name type="scientific">Kribbella albertanoniae</name>
    <dbReference type="NCBI Taxonomy" id="1266829"/>
    <lineage>
        <taxon>Bacteria</taxon>
        <taxon>Bacillati</taxon>
        <taxon>Actinomycetota</taxon>
        <taxon>Actinomycetes</taxon>
        <taxon>Propionibacteriales</taxon>
        <taxon>Kribbellaceae</taxon>
        <taxon>Kribbella</taxon>
    </lineage>
</organism>
<evidence type="ECO:0000313" key="3">
    <source>
        <dbReference type="Proteomes" id="UP000295075"/>
    </source>
</evidence>
<dbReference type="Proteomes" id="UP000295075">
    <property type="component" value="Unassembled WGS sequence"/>
</dbReference>
<sequence length="84" mass="8794">MEAGTTSECVRQSEGRSPGPGVKATELVDGHGDKVAAGLDKAGDFVDEKTAGKYGDKIDQGVDAAKDQLDNLDGQNDDITDDQR</sequence>
<comment type="caution">
    <text evidence="2">The sequence shown here is derived from an EMBL/GenBank/DDBJ whole genome shotgun (WGS) entry which is preliminary data.</text>
</comment>
<feature type="region of interest" description="Disordered" evidence="1">
    <location>
        <begin position="1"/>
        <end position="29"/>
    </location>
</feature>
<protein>
    <submittedName>
        <fullName evidence="2">Antitoxin</fullName>
    </submittedName>
</protein>
<feature type="compositionally biased region" description="Polar residues" evidence="1">
    <location>
        <begin position="1"/>
        <end position="10"/>
    </location>
</feature>
<reference evidence="2 3" key="1">
    <citation type="submission" date="2019-03" db="EMBL/GenBank/DDBJ databases">
        <title>Draft genome sequences of novel Actinobacteria.</title>
        <authorList>
            <person name="Sahin N."/>
            <person name="Ay H."/>
            <person name="Saygin H."/>
        </authorList>
    </citation>
    <scope>NUCLEOTIDE SEQUENCE [LARGE SCALE GENOMIC DNA]</scope>
    <source>
        <strain evidence="2 3">JCM 30547</strain>
    </source>
</reference>
<dbReference type="OrthoDB" id="5125103at2"/>
<dbReference type="AlphaFoldDB" id="A0A4R4Q731"/>
<feature type="compositionally biased region" description="Acidic residues" evidence="1">
    <location>
        <begin position="75"/>
        <end position="84"/>
    </location>
</feature>
<dbReference type="InterPro" id="IPR028037">
    <property type="entry name" value="Antitoxin_Rv0909/MT0933"/>
</dbReference>
<accession>A0A4R4Q731</accession>
<proteinExistence type="predicted"/>
<gene>
    <name evidence="2" type="ORF">E1261_11940</name>
</gene>
<evidence type="ECO:0000256" key="1">
    <source>
        <dbReference type="SAM" id="MobiDB-lite"/>
    </source>
</evidence>
<dbReference type="EMBL" id="SMKA01000038">
    <property type="protein sequence ID" value="TDC30987.1"/>
    <property type="molecule type" value="Genomic_DNA"/>
</dbReference>
<feature type="region of interest" description="Disordered" evidence="1">
    <location>
        <begin position="65"/>
        <end position="84"/>
    </location>
</feature>
<dbReference type="Pfam" id="PF14013">
    <property type="entry name" value="MT0933_antitox"/>
    <property type="match status" value="1"/>
</dbReference>